<dbReference type="FunCoup" id="A0A3N4KI03">
    <property type="interactions" value="91"/>
</dbReference>
<keyword evidence="4" id="KW-0378">Hydrolase</keyword>
<comment type="cofactor">
    <cofactor evidence="1">
        <name>Mn(2+)</name>
        <dbReference type="ChEBI" id="CHEBI:29035"/>
    </cofactor>
</comment>
<evidence type="ECO:0000256" key="1">
    <source>
        <dbReference type="ARBA" id="ARBA00001936"/>
    </source>
</evidence>
<dbReference type="InterPro" id="IPR000086">
    <property type="entry name" value="NUDIX_hydrolase_dom"/>
</dbReference>
<dbReference type="PANTHER" id="PTHR12992">
    <property type="entry name" value="NUDIX HYDROLASE"/>
    <property type="match status" value="1"/>
</dbReference>
<organism evidence="9 10">
    <name type="scientific">Morchella conica CCBAS932</name>
    <dbReference type="NCBI Taxonomy" id="1392247"/>
    <lineage>
        <taxon>Eukaryota</taxon>
        <taxon>Fungi</taxon>
        <taxon>Dikarya</taxon>
        <taxon>Ascomycota</taxon>
        <taxon>Pezizomycotina</taxon>
        <taxon>Pezizomycetes</taxon>
        <taxon>Pezizales</taxon>
        <taxon>Morchellaceae</taxon>
        <taxon>Morchella</taxon>
    </lineage>
</organism>
<evidence type="ECO:0000256" key="2">
    <source>
        <dbReference type="ARBA" id="ARBA00001946"/>
    </source>
</evidence>
<keyword evidence="3" id="KW-0479">Metal-binding</keyword>
<dbReference type="InterPro" id="IPR015797">
    <property type="entry name" value="NUDIX_hydrolase-like_dom_sf"/>
</dbReference>
<gene>
    <name evidence="9" type="ORF">P167DRAFT_509764</name>
</gene>
<dbReference type="PANTHER" id="PTHR12992:SF24">
    <property type="entry name" value="PEROXISOMAL COENZYME A DIPHOSPHATASE NUDT7"/>
    <property type="match status" value="1"/>
</dbReference>
<dbReference type="AlphaFoldDB" id="A0A3N4KI03"/>
<dbReference type="GO" id="GO:0046872">
    <property type="term" value="F:metal ion binding"/>
    <property type="evidence" value="ECO:0007669"/>
    <property type="project" value="UniProtKB-KW"/>
</dbReference>
<accession>A0A3N4KI03</accession>
<proteinExistence type="predicted"/>
<sequence>MTALSPASAQAIANLRNYAAPLTNIYTALPLTRRAAVLLLLFADRRGDLRVVLTVRSAKLKSFAGHVAFPGGKADAGESAFHTARREAFEEIGLPLDSRAFTVEHLTELPHSLAVTNLGVRPCVAFLHWDRRSNVEEALVPRVDEKEVAKVFTVPLERFLGVRYGVDPARGVDPEVTDGVGWYQGSWVPWNGNKWKMHEFQAPVWDAATLTRYRVWGMTARILVDAARIAYGRDPEFSFVQQVGDEDMIRELLEEGELSKPKEKVESSMIYNKAERKSKEKL</sequence>
<evidence type="ECO:0000256" key="5">
    <source>
        <dbReference type="ARBA" id="ARBA00022842"/>
    </source>
</evidence>
<evidence type="ECO:0000313" key="10">
    <source>
        <dbReference type="Proteomes" id="UP000277580"/>
    </source>
</evidence>
<evidence type="ECO:0000313" key="9">
    <source>
        <dbReference type="EMBL" id="RPB10130.1"/>
    </source>
</evidence>
<dbReference type="InterPro" id="IPR045121">
    <property type="entry name" value="CoAse"/>
</dbReference>
<dbReference type="PROSITE" id="PS51462">
    <property type="entry name" value="NUDIX"/>
    <property type="match status" value="1"/>
</dbReference>
<evidence type="ECO:0000259" key="8">
    <source>
        <dbReference type="PROSITE" id="PS51462"/>
    </source>
</evidence>
<dbReference type="EMBL" id="ML119145">
    <property type="protein sequence ID" value="RPB10130.1"/>
    <property type="molecule type" value="Genomic_DNA"/>
</dbReference>
<feature type="compositionally biased region" description="Basic and acidic residues" evidence="7">
    <location>
        <begin position="273"/>
        <end position="282"/>
    </location>
</feature>
<dbReference type="OrthoDB" id="206213at2759"/>
<evidence type="ECO:0000256" key="7">
    <source>
        <dbReference type="SAM" id="MobiDB-lite"/>
    </source>
</evidence>
<dbReference type="SUPFAM" id="SSF55811">
    <property type="entry name" value="Nudix"/>
    <property type="match status" value="1"/>
</dbReference>
<dbReference type="Gene3D" id="3.90.79.10">
    <property type="entry name" value="Nucleoside Triphosphate Pyrophosphohydrolase"/>
    <property type="match status" value="1"/>
</dbReference>
<dbReference type="Pfam" id="PF00293">
    <property type="entry name" value="NUDIX"/>
    <property type="match status" value="1"/>
</dbReference>
<dbReference type="InParanoid" id="A0A3N4KI03"/>
<comment type="cofactor">
    <cofactor evidence="2">
        <name>Mg(2+)</name>
        <dbReference type="ChEBI" id="CHEBI:18420"/>
    </cofactor>
</comment>
<keyword evidence="5" id="KW-0460">Magnesium</keyword>
<dbReference type="GO" id="GO:0010945">
    <property type="term" value="F:coenzyme A diphosphatase activity"/>
    <property type="evidence" value="ECO:0007669"/>
    <property type="project" value="InterPro"/>
</dbReference>
<feature type="domain" description="Nudix hydrolase" evidence="8">
    <location>
        <begin position="32"/>
        <end position="178"/>
    </location>
</feature>
<feature type="region of interest" description="Disordered" evidence="7">
    <location>
        <begin position="260"/>
        <end position="282"/>
    </location>
</feature>
<name>A0A3N4KI03_9PEZI</name>
<dbReference type="CDD" id="cd03426">
    <property type="entry name" value="NUDIX_CoAse_Nudt7"/>
    <property type="match status" value="1"/>
</dbReference>
<dbReference type="InterPro" id="IPR020084">
    <property type="entry name" value="NUDIX_hydrolase_CS"/>
</dbReference>
<evidence type="ECO:0000256" key="6">
    <source>
        <dbReference type="ARBA" id="ARBA00023211"/>
    </source>
</evidence>
<evidence type="ECO:0000256" key="3">
    <source>
        <dbReference type="ARBA" id="ARBA00022723"/>
    </source>
</evidence>
<dbReference type="PROSITE" id="PS00893">
    <property type="entry name" value="NUDIX_BOX"/>
    <property type="match status" value="1"/>
</dbReference>
<keyword evidence="6" id="KW-0464">Manganese</keyword>
<protein>
    <recommendedName>
        <fullName evidence="8">Nudix hydrolase domain-containing protein</fullName>
    </recommendedName>
</protein>
<dbReference type="Proteomes" id="UP000277580">
    <property type="component" value="Unassembled WGS sequence"/>
</dbReference>
<dbReference type="STRING" id="1392247.A0A3N4KI03"/>
<dbReference type="GO" id="GO:0015938">
    <property type="term" value="P:coenzyme A catabolic process"/>
    <property type="evidence" value="ECO:0007669"/>
    <property type="project" value="TreeGrafter"/>
</dbReference>
<evidence type="ECO:0000256" key="4">
    <source>
        <dbReference type="ARBA" id="ARBA00022801"/>
    </source>
</evidence>
<reference evidence="9 10" key="1">
    <citation type="journal article" date="2018" name="Nat. Ecol. Evol.">
        <title>Pezizomycetes genomes reveal the molecular basis of ectomycorrhizal truffle lifestyle.</title>
        <authorList>
            <person name="Murat C."/>
            <person name="Payen T."/>
            <person name="Noel B."/>
            <person name="Kuo A."/>
            <person name="Morin E."/>
            <person name="Chen J."/>
            <person name="Kohler A."/>
            <person name="Krizsan K."/>
            <person name="Balestrini R."/>
            <person name="Da Silva C."/>
            <person name="Montanini B."/>
            <person name="Hainaut M."/>
            <person name="Levati E."/>
            <person name="Barry K.W."/>
            <person name="Belfiori B."/>
            <person name="Cichocki N."/>
            <person name="Clum A."/>
            <person name="Dockter R.B."/>
            <person name="Fauchery L."/>
            <person name="Guy J."/>
            <person name="Iotti M."/>
            <person name="Le Tacon F."/>
            <person name="Lindquist E.A."/>
            <person name="Lipzen A."/>
            <person name="Malagnac F."/>
            <person name="Mello A."/>
            <person name="Molinier V."/>
            <person name="Miyauchi S."/>
            <person name="Poulain J."/>
            <person name="Riccioni C."/>
            <person name="Rubini A."/>
            <person name="Sitrit Y."/>
            <person name="Splivallo R."/>
            <person name="Traeger S."/>
            <person name="Wang M."/>
            <person name="Zifcakova L."/>
            <person name="Wipf D."/>
            <person name="Zambonelli A."/>
            <person name="Paolocci F."/>
            <person name="Nowrousian M."/>
            <person name="Ottonello S."/>
            <person name="Baldrian P."/>
            <person name="Spatafora J.W."/>
            <person name="Henrissat B."/>
            <person name="Nagy L.G."/>
            <person name="Aury J.M."/>
            <person name="Wincker P."/>
            <person name="Grigoriev I.V."/>
            <person name="Bonfante P."/>
            <person name="Martin F.M."/>
        </authorList>
    </citation>
    <scope>NUCLEOTIDE SEQUENCE [LARGE SCALE GENOMIC DNA]</scope>
    <source>
        <strain evidence="9 10">CCBAS932</strain>
    </source>
</reference>
<keyword evidence="10" id="KW-1185">Reference proteome</keyword>